<keyword evidence="4 8" id="KW-0812">Transmembrane</keyword>
<reference evidence="10" key="1">
    <citation type="journal article" date="2009" name="BMC Genomics">
        <title>The complete genome sequence of Xanthomonas albilineans provides new insights into the reductive genome evolution of the xylem-limited Xanthomonadaceae.</title>
        <authorList>
            <person name="Pieretti I."/>
            <person name="Royer M."/>
            <person name="Barbe V."/>
            <person name="Carrere S."/>
            <person name="Koebnik R."/>
            <person name="Cociancich S."/>
            <person name="Couloux A."/>
            <person name="Darrasse A."/>
            <person name="Gouzy J."/>
            <person name="Jacques M.A."/>
            <person name="Lauber E."/>
            <person name="Manceau C."/>
            <person name="Mangenot S."/>
            <person name="Poussier S."/>
            <person name="Segurens B."/>
            <person name="Szurek B."/>
            <person name="Verdier V."/>
            <person name="Arlat M."/>
            <person name="Rott P."/>
        </authorList>
    </citation>
    <scope>NUCLEOTIDE SEQUENCE [LARGE SCALE GENOMIC DNA]</scope>
    <source>
        <strain evidence="10">GPE PC73 / CFBP 7063</strain>
        <plasmid evidence="10">Plasmid plasmII</plasmid>
    </source>
</reference>
<keyword evidence="10" id="KW-1185">Reference proteome</keyword>
<proteinExistence type="inferred from homology"/>
<keyword evidence="3" id="KW-1003">Cell membrane</keyword>
<dbReference type="NCBIfam" id="NF038091">
    <property type="entry name" value="T4SS_VirB10"/>
    <property type="match status" value="1"/>
</dbReference>
<protein>
    <submittedName>
        <fullName evidence="9">Putative conjugation protein</fullName>
    </submittedName>
</protein>
<evidence type="ECO:0000256" key="7">
    <source>
        <dbReference type="SAM" id="MobiDB-lite"/>
    </source>
</evidence>
<feature type="region of interest" description="Disordered" evidence="7">
    <location>
        <begin position="62"/>
        <end position="160"/>
    </location>
</feature>
<dbReference type="InterPro" id="IPR042217">
    <property type="entry name" value="T4SS_VirB10/TrbI"/>
</dbReference>
<feature type="compositionally biased region" description="Low complexity" evidence="7">
    <location>
        <begin position="84"/>
        <end position="104"/>
    </location>
</feature>
<evidence type="ECO:0000256" key="5">
    <source>
        <dbReference type="ARBA" id="ARBA00022989"/>
    </source>
</evidence>
<evidence type="ECO:0000313" key="10">
    <source>
        <dbReference type="Proteomes" id="UP000001890"/>
    </source>
</evidence>
<geneLocation type="plasmid" evidence="9 10">
    <name>plasmII</name>
</geneLocation>
<feature type="compositionally biased region" description="Low complexity" evidence="7">
    <location>
        <begin position="134"/>
        <end position="149"/>
    </location>
</feature>
<keyword evidence="5 8" id="KW-1133">Transmembrane helix</keyword>
<dbReference type="AlphaFoldDB" id="D6CK88"/>
<keyword evidence="9" id="KW-0614">Plasmid</keyword>
<organism evidence="10">
    <name type="scientific">Xanthomonas albilineans (strain GPE PC73 / CFBP 7063)</name>
    <dbReference type="NCBI Taxonomy" id="380358"/>
    <lineage>
        <taxon>Bacteria</taxon>
        <taxon>Pseudomonadati</taxon>
        <taxon>Pseudomonadota</taxon>
        <taxon>Gammaproteobacteria</taxon>
        <taxon>Lysobacterales</taxon>
        <taxon>Lysobacteraceae</taxon>
        <taxon>Xanthomonas</taxon>
    </lineage>
</organism>
<evidence type="ECO:0000256" key="1">
    <source>
        <dbReference type="ARBA" id="ARBA00004162"/>
    </source>
</evidence>
<feature type="compositionally biased region" description="Basic and acidic residues" evidence="7">
    <location>
        <begin position="151"/>
        <end position="160"/>
    </location>
</feature>
<feature type="compositionally biased region" description="Basic and acidic residues" evidence="7">
    <location>
        <begin position="16"/>
        <end position="26"/>
    </location>
</feature>
<dbReference type="CDD" id="cd16429">
    <property type="entry name" value="VirB10"/>
    <property type="match status" value="1"/>
</dbReference>
<evidence type="ECO:0000256" key="8">
    <source>
        <dbReference type="SAM" id="Phobius"/>
    </source>
</evidence>
<evidence type="ECO:0000256" key="2">
    <source>
        <dbReference type="ARBA" id="ARBA00010265"/>
    </source>
</evidence>
<dbReference type="InterPro" id="IPR005498">
    <property type="entry name" value="T4SS_VirB10/TraB/TrbI"/>
</dbReference>
<gene>
    <name evidence="9" type="primary">traF</name>
    <name evidence="9" type="ordered locus">XALq_3220</name>
</gene>
<evidence type="ECO:0000256" key="4">
    <source>
        <dbReference type="ARBA" id="ARBA00022692"/>
    </source>
</evidence>
<evidence type="ECO:0000313" key="9">
    <source>
        <dbReference type="EMBL" id="CAZ15877.1"/>
    </source>
</evidence>
<feature type="compositionally biased region" description="Polar residues" evidence="7">
    <location>
        <begin position="105"/>
        <end position="116"/>
    </location>
</feature>
<dbReference type="Pfam" id="PF03743">
    <property type="entry name" value="TrbI"/>
    <property type="match status" value="1"/>
</dbReference>
<dbReference type="Proteomes" id="UP000001890">
    <property type="component" value="Plasmid plasmII"/>
</dbReference>
<sequence length="381" mass="40311">MSRDVNVDQALEGGFDDGRGGFDRGPKKNIPGVRAFVALMCILGLAIVGWIIHSQLNRGTTAAAADKEAPQRTNTLPRYKIQDEPATTQAQTITTATTEPLPTAVSSRTAQQSQKVLTPEEEATLRRLKGGLAGDAAGDTPASAASAAGEKLGDARERTNEDSAALASRLTSARIASVRARKLANPSLTIPAGQVIACGTKTELDTTQPGMVSCQVSRDVYSADSKVRLIDKGAHVDGQIATGIKAGQKRVFVLWTRLRNPDNVIVSLDSPGTNALGSTGIPGQVDTHFWDRFGGAMFISVFTDIGDAMVQVAANKASKAQTSVNLNNTSQTSDQLAREALQATIAIPPTLYAQQGEAVSIYVARDLDFSDVYDLRLGYGR</sequence>
<dbReference type="GO" id="GO:0005886">
    <property type="term" value="C:plasma membrane"/>
    <property type="evidence" value="ECO:0007669"/>
    <property type="project" value="UniProtKB-SubCell"/>
</dbReference>
<dbReference type="KEGG" id="xal:XALq_3220"/>
<keyword evidence="6 8" id="KW-0472">Membrane</keyword>
<accession>D6CK88</accession>
<dbReference type="EMBL" id="FP340278">
    <property type="protein sequence ID" value="CAZ15877.1"/>
    <property type="molecule type" value="Genomic_DNA"/>
</dbReference>
<dbReference type="InterPro" id="IPR047695">
    <property type="entry name" value="T4SS_VirB10/PtlG"/>
</dbReference>
<dbReference type="OrthoDB" id="9766860at2"/>
<evidence type="ECO:0000256" key="6">
    <source>
        <dbReference type="ARBA" id="ARBA00023136"/>
    </source>
</evidence>
<comment type="similarity">
    <text evidence="2">Belongs to the TrbI/VirB10 family.</text>
</comment>
<feature type="transmembrane region" description="Helical" evidence="8">
    <location>
        <begin position="33"/>
        <end position="52"/>
    </location>
</feature>
<name>D6CK88_XANAP</name>
<comment type="subcellular location">
    <subcellularLocation>
        <location evidence="1">Cell membrane</location>
        <topology evidence="1">Single-pass membrane protein</topology>
    </subcellularLocation>
</comment>
<dbReference type="Gene3D" id="2.40.128.260">
    <property type="entry name" value="Type IV secretion system, VirB10/TraB/TrbI"/>
    <property type="match status" value="2"/>
</dbReference>
<evidence type="ECO:0000256" key="3">
    <source>
        <dbReference type="ARBA" id="ARBA00022475"/>
    </source>
</evidence>
<feature type="region of interest" description="Disordered" evidence="7">
    <location>
        <begin position="1"/>
        <end position="27"/>
    </location>
</feature>